<keyword evidence="5" id="KW-0732">Signal</keyword>
<keyword evidence="2" id="KW-0201">Cytochrome c-type biogenesis</keyword>
<dbReference type="RefSeq" id="WP_379861417.1">
    <property type="nucleotide sequence ID" value="NZ_JBHMFC010000055.1"/>
</dbReference>
<dbReference type="PANTHER" id="PTHR42852:SF6">
    <property type="entry name" value="THIOL:DISULFIDE INTERCHANGE PROTEIN DSBE"/>
    <property type="match status" value="1"/>
</dbReference>
<accession>A0ABV5FCS5</accession>
<comment type="subcellular location">
    <subcellularLocation>
        <location evidence="1">Cell envelope</location>
    </subcellularLocation>
</comment>
<dbReference type="Gene3D" id="3.40.30.10">
    <property type="entry name" value="Glutaredoxin"/>
    <property type="match status" value="1"/>
</dbReference>
<evidence type="ECO:0000256" key="3">
    <source>
        <dbReference type="ARBA" id="ARBA00023157"/>
    </source>
</evidence>
<evidence type="ECO:0000256" key="1">
    <source>
        <dbReference type="ARBA" id="ARBA00004196"/>
    </source>
</evidence>
<dbReference type="PROSITE" id="PS51257">
    <property type="entry name" value="PROKAR_LIPOPROTEIN"/>
    <property type="match status" value="1"/>
</dbReference>
<keyword evidence="8" id="KW-1185">Reference proteome</keyword>
<dbReference type="InterPro" id="IPR013766">
    <property type="entry name" value="Thioredoxin_domain"/>
</dbReference>
<dbReference type="EMBL" id="JBHMFC010000055">
    <property type="protein sequence ID" value="MFB9057194.1"/>
    <property type="molecule type" value="Genomic_DNA"/>
</dbReference>
<dbReference type="PROSITE" id="PS51352">
    <property type="entry name" value="THIOREDOXIN_2"/>
    <property type="match status" value="1"/>
</dbReference>
<evidence type="ECO:0000313" key="7">
    <source>
        <dbReference type="EMBL" id="MFB9057194.1"/>
    </source>
</evidence>
<dbReference type="Pfam" id="PF00578">
    <property type="entry name" value="AhpC-TSA"/>
    <property type="match status" value="1"/>
</dbReference>
<comment type="caution">
    <text evidence="7">The sequence shown here is derived from an EMBL/GenBank/DDBJ whole genome shotgun (WGS) entry which is preliminary data.</text>
</comment>
<dbReference type="InterPro" id="IPR000866">
    <property type="entry name" value="AhpC/TSA"/>
</dbReference>
<evidence type="ECO:0000259" key="6">
    <source>
        <dbReference type="PROSITE" id="PS51352"/>
    </source>
</evidence>
<feature type="signal peptide" evidence="5">
    <location>
        <begin position="1"/>
        <end position="20"/>
    </location>
</feature>
<name>A0ABV5FCS5_9FLAO</name>
<keyword evidence="4" id="KW-0676">Redox-active center</keyword>
<dbReference type="Proteomes" id="UP001589585">
    <property type="component" value="Unassembled WGS sequence"/>
</dbReference>
<evidence type="ECO:0000313" key="8">
    <source>
        <dbReference type="Proteomes" id="UP001589585"/>
    </source>
</evidence>
<keyword evidence="3" id="KW-1015">Disulfide bond</keyword>
<dbReference type="InterPro" id="IPR050553">
    <property type="entry name" value="Thioredoxin_ResA/DsbE_sf"/>
</dbReference>
<feature type="domain" description="Thioredoxin" evidence="6">
    <location>
        <begin position="300"/>
        <end position="438"/>
    </location>
</feature>
<protein>
    <submittedName>
        <fullName evidence="7">TlpA family protein disulfide reductase</fullName>
    </submittedName>
</protein>
<dbReference type="PANTHER" id="PTHR42852">
    <property type="entry name" value="THIOL:DISULFIDE INTERCHANGE PROTEIN DSBE"/>
    <property type="match status" value="1"/>
</dbReference>
<reference evidence="7 8" key="1">
    <citation type="submission" date="2024-09" db="EMBL/GenBank/DDBJ databases">
        <authorList>
            <person name="Sun Q."/>
            <person name="Mori K."/>
        </authorList>
    </citation>
    <scope>NUCLEOTIDE SEQUENCE [LARGE SCALE GENOMIC DNA]</scope>
    <source>
        <strain evidence="7 8">CECT 8622</strain>
    </source>
</reference>
<feature type="chain" id="PRO_5045415745" evidence="5">
    <location>
        <begin position="21"/>
        <end position="438"/>
    </location>
</feature>
<sequence length="438" mass="50018">MKFKTIFLLSICLIFITSCSNEKNVKLPITIQDGYGPFESSMGGISPYSDNENDPWKKTHLKTSGIPNDWTDVKIGDINTDIYQSVYQDYYLGNITKERYNELQKAWNWEPDSINLSKKPIKSKIAFAFGKDSLGELRMIVDANNNYNFSDDNIFKPTEINPKDKLNNDSLVKHNAIKISFEQFSNNKIIDVSAPLLIVHMKQYDMFMSNFAQYATTKLHGEEIAINSNNFMDLSYNKLGIIKVSELIEKGEKADRQTIVAKNEYLEIKNNIYKNLGVKKNENVLVLEKMDLPKNQLSSTQIGFKAFDFSGNDFIKKTPISLVDLKGKYILLDFWATWCGPCIQEIPNLKDLYKNIDKSKFEIISIVGDSPIVDLEKMIEKHSITWPQIISNDSNKIKETYGIGGYPTTFLLNPEGMIVAKNLRGTELEKEVTNLINK</sequence>
<evidence type="ECO:0000256" key="2">
    <source>
        <dbReference type="ARBA" id="ARBA00022748"/>
    </source>
</evidence>
<dbReference type="SUPFAM" id="SSF52833">
    <property type="entry name" value="Thioredoxin-like"/>
    <property type="match status" value="1"/>
</dbReference>
<proteinExistence type="predicted"/>
<gene>
    <name evidence="7" type="ORF">ACFFU9_10620</name>
</gene>
<dbReference type="InterPro" id="IPR036249">
    <property type="entry name" value="Thioredoxin-like_sf"/>
</dbReference>
<organism evidence="7 8">
    <name type="scientific">Mariniflexile ostreae</name>
    <dbReference type="NCBI Taxonomy" id="1520892"/>
    <lineage>
        <taxon>Bacteria</taxon>
        <taxon>Pseudomonadati</taxon>
        <taxon>Bacteroidota</taxon>
        <taxon>Flavobacteriia</taxon>
        <taxon>Flavobacteriales</taxon>
        <taxon>Flavobacteriaceae</taxon>
        <taxon>Mariniflexile</taxon>
    </lineage>
</organism>
<evidence type="ECO:0000256" key="4">
    <source>
        <dbReference type="ARBA" id="ARBA00023284"/>
    </source>
</evidence>
<evidence type="ECO:0000256" key="5">
    <source>
        <dbReference type="SAM" id="SignalP"/>
    </source>
</evidence>
<dbReference type="CDD" id="cd02966">
    <property type="entry name" value="TlpA_like_family"/>
    <property type="match status" value="1"/>
</dbReference>